<proteinExistence type="predicted"/>
<evidence type="ECO:0000256" key="1">
    <source>
        <dbReference type="SAM" id="Phobius"/>
    </source>
</evidence>
<reference evidence="2" key="1">
    <citation type="journal article" date="2015" name="Nature">
        <title>Complex archaea that bridge the gap between prokaryotes and eukaryotes.</title>
        <authorList>
            <person name="Spang A."/>
            <person name="Saw J.H."/>
            <person name="Jorgensen S.L."/>
            <person name="Zaremba-Niedzwiedzka K."/>
            <person name="Martijn J."/>
            <person name="Lind A.E."/>
            <person name="van Eijk R."/>
            <person name="Schleper C."/>
            <person name="Guy L."/>
            <person name="Ettema T.J."/>
        </authorList>
    </citation>
    <scope>NUCLEOTIDE SEQUENCE</scope>
</reference>
<keyword evidence="1" id="KW-1133">Transmembrane helix</keyword>
<organism evidence="2">
    <name type="scientific">marine sediment metagenome</name>
    <dbReference type="NCBI Taxonomy" id="412755"/>
    <lineage>
        <taxon>unclassified sequences</taxon>
        <taxon>metagenomes</taxon>
        <taxon>ecological metagenomes</taxon>
    </lineage>
</organism>
<gene>
    <name evidence="2" type="ORF">LCGC14_1701120</name>
</gene>
<keyword evidence="1" id="KW-0472">Membrane</keyword>
<comment type="caution">
    <text evidence="2">The sequence shown here is derived from an EMBL/GenBank/DDBJ whole genome shotgun (WGS) entry which is preliminary data.</text>
</comment>
<dbReference type="EMBL" id="LAZR01015031">
    <property type="protein sequence ID" value="KKM14933.1"/>
    <property type="molecule type" value="Genomic_DNA"/>
</dbReference>
<keyword evidence="1" id="KW-0812">Transmembrane</keyword>
<feature type="transmembrane region" description="Helical" evidence="1">
    <location>
        <begin position="20"/>
        <end position="40"/>
    </location>
</feature>
<name>A0A0F9JYD2_9ZZZZ</name>
<protein>
    <submittedName>
        <fullName evidence="2">Uncharacterized protein</fullName>
    </submittedName>
</protein>
<evidence type="ECO:0000313" key="2">
    <source>
        <dbReference type="EMBL" id="KKM14933.1"/>
    </source>
</evidence>
<sequence length="571" mass="67650">MVERAWPILKYYYTIYMNKLKILISFGVIFFLLNIIARAYETDQYSATFYQLEDSTSLMDEVVNQAIEIIAKNWEGKRDDHTFALKVARTFSARQLEKWVIDNPSIEKFSSMNDSIYKTTSWFNSPIIRYKGLAPTFSLNNVYLGTDKMSHFFGVGGIYYYMAEIENANKPPAEREEIIIKHGALTEKRFWGKLTTNVYSNADLVVNYQGYLFLKSLSQDDVIKGKKAIIRWVGDRPVVQREFTFRNHVNDYWNEALLSNKYQFFMKKKVINVLRKYCTRPFYKKHPKRFIPQNEEMLKKRYAHLHISNKTDRFRLDKICAEFNSWTTSKQQKFIKKQTSLEFKYYTRGLRNVKIPMVELEEVKDSDEKLEIKKLLKKIGSGLPGCNRHIRRAAFEHKKLLEWNKKVADPLNKLFYRSMGQYTVGPKPDLEDFHRLFILVNNTLYGRELSGTNFTNMGKDQYSVTYDLETSIGENSTQLKIILKFLDNSLFRVCLETPVPLEKYGKKVRQDQTLSIKNCYTIDTERKRLEHEVFYYLDSAQRSVFSMPGFYPLEDQLGYIYRNIPYFCKWY</sequence>
<dbReference type="AlphaFoldDB" id="A0A0F9JYD2"/>
<accession>A0A0F9JYD2</accession>